<evidence type="ECO:0000313" key="2">
    <source>
        <dbReference type="Proteomes" id="UP000238937"/>
    </source>
</evidence>
<keyword evidence="2" id="KW-1185">Reference proteome</keyword>
<evidence type="ECO:0000313" key="1">
    <source>
        <dbReference type="EMBL" id="PSB46535.1"/>
    </source>
</evidence>
<comment type="caution">
    <text evidence="1">The sequence shown here is derived from an EMBL/GenBank/DDBJ whole genome shotgun (WGS) entry which is preliminary data.</text>
</comment>
<protein>
    <recommendedName>
        <fullName evidence="3">DUF4351 domain-containing protein</fullName>
    </recommendedName>
</protein>
<dbReference type="EMBL" id="PVWO01000478">
    <property type="protein sequence ID" value="PSB46535.1"/>
    <property type="molecule type" value="Genomic_DNA"/>
</dbReference>
<feature type="non-terminal residue" evidence="1">
    <location>
        <position position="1"/>
    </location>
</feature>
<gene>
    <name evidence="1" type="ORF">C7B77_24765</name>
</gene>
<sequence>ELVKAKFNGEMIMKLLPHLVGKELGHFIVNFKQKFTNFEDFIIATESHEIERNILEFARSDWETS</sequence>
<accession>A0A2T1FNK7</accession>
<reference evidence="1 2" key="1">
    <citation type="submission" date="2018-03" db="EMBL/GenBank/DDBJ databases">
        <title>The ancient ancestry and fast evolution of plastids.</title>
        <authorList>
            <person name="Moore K.R."/>
            <person name="Magnabosco C."/>
            <person name="Momper L."/>
            <person name="Gold D.A."/>
            <person name="Bosak T."/>
            <person name="Fournier G.P."/>
        </authorList>
    </citation>
    <scope>NUCLEOTIDE SEQUENCE [LARGE SCALE GENOMIC DNA]</scope>
    <source>
        <strain evidence="1 2">CCALA 037</strain>
    </source>
</reference>
<proteinExistence type="predicted"/>
<dbReference type="RefSeq" id="WP_219892272.1">
    <property type="nucleotide sequence ID" value="NZ_PVWO01000478.1"/>
</dbReference>
<evidence type="ECO:0008006" key="3">
    <source>
        <dbReference type="Google" id="ProtNLM"/>
    </source>
</evidence>
<dbReference type="Proteomes" id="UP000238937">
    <property type="component" value="Unassembled WGS sequence"/>
</dbReference>
<name>A0A2T1FNK7_9CYAN</name>
<dbReference type="AlphaFoldDB" id="A0A2T1FNK7"/>
<organism evidence="1 2">
    <name type="scientific">Chamaesiphon polymorphus CCALA 037</name>
    <dbReference type="NCBI Taxonomy" id="2107692"/>
    <lineage>
        <taxon>Bacteria</taxon>
        <taxon>Bacillati</taxon>
        <taxon>Cyanobacteriota</taxon>
        <taxon>Cyanophyceae</taxon>
        <taxon>Gomontiellales</taxon>
        <taxon>Chamaesiphonaceae</taxon>
        <taxon>Chamaesiphon</taxon>
    </lineage>
</organism>